<name>A0A6J5MMU2_9CAUD</name>
<protein>
    <submittedName>
        <fullName evidence="1">Uncharacterized protein</fullName>
    </submittedName>
</protein>
<dbReference type="InterPro" id="IPR012668">
    <property type="entry name" value="CHP02466"/>
</dbReference>
<reference evidence="1" key="1">
    <citation type="submission" date="2020-04" db="EMBL/GenBank/DDBJ databases">
        <authorList>
            <person name="Chiriac C."/>
            <person name="Salcher M."/>
            <person name="Ghai R."/>
            <person name="Kavagutti S V."/>
        </authorList>
    </citation>
    <scope>NUCLEOTIDE SEQUENCE</scope>
</reference>
<dbReference type="Gene3D" id="2.60.120.620">
    <property type="entry name" value="q2cbj1_9rhob like domain"/>
    <property type="match status" value="1"/>
</dbReference>
<organism evidence="1">
    <name type="scientific">uncultured Caudovirales phage</name>
    <dbReference type="NCBI Taxonomy" id="2100421"/>
    <lineage>
        <taxon>Viruses</taxon>
        <taxon>Duplodnaviria</taxon>
        <taxon>Heunggongvirae</taxon>
        <taxon>Uroviricota</taxon>
        <taxon>Caudoviricetes</taxon>
        <taxon>Peduoviridae</taxon>
        <taxon>Maltschvirus</taxon>
        <taxon>Maltschvirus maltsch</taxon>
    </lineage>
</organism>
<proteinExistence type="predicted"/>
<sequence length="231" mass="25720">MPSEAEVVGSTDAPPADQLNAFHYFPASVFTVEKPEFLDAARAASKESLAKRKKEQGKANEIYPVYMSDNLWDDPRMAEFSAYVGQTAWNILSDQGYDMARFNTTFTEVWCQEHYKHSGMEQHVHGFGSQITGFYFIDCPENSSRVVFHDPKAGKVQGNLPEANMGNATAASNMVNFEAKPGLLVFTNSYLPHSFTRHASPRPMRFIHFNLTVQDAPAVCPAPNHAAPEII</sequence>
<evidence type="ECO:0000313" key="1">
    <source>
        <dbReference type="EMBL" id="CAB4144869.1"/>
    </source>
</evidence>
<accession>A0A6J5MMU2</accession>
<dbReference type="Pfam" id="PF13759">
    <property type="entry name" value="2OG-FeII_Oxy_5"/>
    <property type="match status" value="1"/>
</dbReference>
<dbReference type="EMBL" id="LR796432">
    <property type="protein sequence ID" value="CAB4144869.1"/>
    <property type="molecule type" value="Genomic_DNA"/>
</dbReference>
<gene>
    <name evidence="1" type="ORF">UFOVP468_68</name>
</gene>